<keyword evidence="7" id="KW-0238">DNA-binding</keyword>
<evidence type="ECO:0000256" key="9">
    <source>
        <dbReference type="ARBA" id="ARBA00023242"/>
    </source>
</evidence>
<proteinExistence type="predicted"/>
<evidence type="ECO:0000256" key="6">
    <source>
        <dbReference type="ARBA" id="ARBA00023015"/>
    </source>
</evidence>
<dbReference type="Pfam" id="PF00651">
    <property type="entry name" value="BTB"/>
    <property type="match status" value="1"/>
</dbReference>
<evidence type="ECO:0000256" key="10">
    <source>
        <dbReference type="PROSITE-ProRule" id="PRU00042"/>
    </source>
</evidence>
<accession>A0A3Q2VA82</accession>
<protein>
    <submittedName>
        <fullName evidence="14">Zinc finger and BTB domain containing 39</fullName>
    </submittedName>
</protein>
<dbReference type="GO" id="GO:0005634">
    <property type="term" value="C:nucleus"/>
    <property type="evidence" value="ECO:0007669"/>
    <property type="project" value="UniProtKB-SubCell"/>
</dbReference>
<feature type="domain" description="BTB" evidence="12">
    <location>
        <begin position="55"/>
        <end position="121"/>
    </location>
</feature>
<dbReference type="SMART" id="SM00355">
    <property type="entry name" value="ZnF_C2H2"/>
    <property type="match status" value="9"/>
</dbReference>
<dbReference type="GO" id="GO:0000981">
    <property type="term" value="F:DNA-binding transcription factor activity, RNA polymerase II-specific"/>
    <property type="evidence" value="ECO:0007669"/>
    <property type="project" value="TreeGrafter"/>
</dbReference>
<dbReference type="GO" id="GO:0008270">
    <property type="term" value="F:zinc ion binding"/>
    <property type="evidence" value="ECO:0007669"/>
    <property type="project" value="UniProtKB-KW"/>
</dbReference>
<dbReference type="Pfam" id="PF00096">
    <property type="entry name" value="zf-C2H2"/>
    <property type="match status" value="2"/>
</dbReference>
<feature type="domain" description="C2H2-type" evidence="13">
    <location>
        <begin position="790"/>
        <end position="817"/>
    </location>
</feature>
<dbReference type="GO" id="GO:0003677">
    <property type="term" value="F:DNA binding"/>
    <property type="evidence" value="ECO:0007669"/>
    <property type="project" value="UniProtKB-KW"/>
</dbReference>
<evidence type="ECO:0000259" key="12">
    <source>
        <dbReference type="PROSITE" id="PS50097"/>
    </source>
</evidence>
<keyword evidence="4 10" id="KW-0863">Zinc-finger</keyword>
<keyword evidence="15" id="KW-1185">Reference proteome</keyword>
<keyword evidence="2" id="KW-0479">Metal-binding</keyword>
<dbReference type="FunFam" id="3.30.160.60:FF:000325">
    <property type="entry name" value="ZFP90 zinc finger protein"/>
    <property type="match status" value="1"/>
</dbReference>
<dbReference type="SUPFAM" id="SSF54695">
    <property type="entry name" value="POZ domain"/>
    <property type="match status" value="1"/>
</dbReference>
<dbReference type="InterPro" id="IPR036236">
    <property type="entry name" value="Znf_C2H2_sf"/>
</dbReference>
<keyword evidence="8" id="KW-0804">Transcription</keyword>
<dbReference type="Gene3D" id="3.30.710.10">
    <property type="entry name" value="Potassium Channel Kv1.1, Chain A"/>
    <property type="match status" value="1"/>
</dbReference>
<dbReference type="GeneTree" id="ENSGT00940000160722"/>
<dbReference type="InterPro" id="IPR013087">
    <property type="entry name" value="Znf_C2H2_type"/>
</dbReference>
<evidence type="ECO:0000259" key="13">
    <source>
        <dbReference type="PROSITE" id="PS50157"/>
    </source>
</evidence>
<comment type="subcellular location">
    <subcellularLocation>
        <location evidence="1">Nucleus</location>
    </subcellularLocation>
</comment>
<dbReference type="Gene3D" id="3.30.160.60">
    <property type="entry name" value="Classic Zinc Finger"/>
    <property type="match status" value="4"/>
</dbReference>
<evidence type="ECO:0000256" key="3">
    <source>
        <dbReference type="ARBA" id="ARBA00022737"/>
    </source>
</evidence>
<dbReference type="PANTHER" id="PTHR24394">
    <property type="entry name" value="ZINC FINGER PROTEIN"/>
    <property type="match status" value="1"/>
</dbReference>
<evidence type="ECO:0000313" key="14">
    <source>
        <dbReference type="Ensembl" id="ENSHBUP00000007685.1"/>
    </source>
</evidence>
<feature type="region of interest" description="Disordered" evidence="11">
    <location>
        <begin position="297"/>
        <end position="338"/>
    </location>
</feature>
<feature type="domain" description="C2H2-type" evidence="13">
    <location>
        <begin position="670"/>
        <end position="697"/>
    </location>
</feature>
<sequence>MCPLYCSDDSAFPSLQLDCSALGAAAGMRIRLQCPGHAASLLSELNRCRQSRQYCDVFLQVGNRTFAAHRAVLACAGTYFRNLFTRTPTASSAAFSLEFISPANFEKVLTFVYTGEIVTDLIDVGVLYELAERLGVSELVKACHATFPDLQASVSANCNVSSPGDVTLDSSMVAAPPTVVAVSAASVPSVCSSAASCSSLSSSAGPSAAPTPAAAPSPLFQIRMGRSGREVQAGPLSLDLKAEDVQSHIGYGQMGADHQLPGGPPLTTSSSSLSLQADGLQPVGPVLQLKTEHGLNDGEAGGCCEDGDTDGQMVSESAGDSLSRSSNPVTSESCSLPDSSAQLGAEACAPTSSSGESPGSLQVAAVEGGVVDVQQDSRLMFGEVEEGDTEEEREALQGNGAVEGTEEEQWRQLAGEIIELSDDENFMEEGEEEDEDEDDLVCVENGDGGNASSQVTGSTVTCKACTVALPADPAAIRRHGETHLTELGLCRVCGASFPDRAAGIAHSFTHVGVQLFTCDMCHLQFCSQKKLLRHHRQTASSYTIPQGALTNSSHSQELQCAVCTKSLSKDFQTLKDHLLSHVCPQSLSCGVCHLPQLSLCSLLWHALAHLSLPVFTCPHCARCFVERALLDRHMAVHAEEAAAKEREQSALRAYGVKADGGGSGGGAEELHCFLCPQTFRSSSAFQYHLSLHTSDSTGSGGTAGGQGWLGKRKADQSLECPPSSCSSSSSRDVSGLVKMSNFGLGLGMGISVSDKFFQGPMHGVSSGVLTNGSSSQDSGVGPAGVRGKWYRCRYCGKRFAHSGEFTYHLRIHTGEKPYQCKVCLRFFRGRSTMICHLKTHAGALMYRCTVCGLYFSTLKLVSSHMELHKDHLPPDFNIEQTFMYNDHSKEPLPTVDT</sequence>
<evidence type="ECO:0000256" key="7">
    <source>
        <dbReference type="ARBA" id="ARBA00023125"/>
    </source>
</evidence>
<dbReference type="Ensembl" id="ENSHBUT00000003211.1">
    <property type="protein sequence ID" value="ENSHBUP00000007685.1"/>
    <property type="gene ID" value="ENSHBUG00000009175.1"/>
</dbReference>
<dbReference type="InterPro" id="IPR011333">
    <property type="entry name" value="SKP1/BTB/POZ_sf"/>
</dbReference>
<organism evidence="14 15">
    <name type="scientific">Haplochromis burtoni</name>
    <name type="common">Burton's mouthbrooder</name>
    <name type="synonym">Chromis burtoni</name>
    <dbReference type="NCBI Taxonomy" id="8153"/>
    <lineage>
        <taxon>Eukaryota</taxon>
        <taxon>Metazoa</taxon>
        <taxon>Chordata</taxon>
        <taxon>Craniata</taxon>
        <taxon>Vertebrata</taxon>
        <taxon>Euteleostomi</taxon>
        <taxon>Actinopterygii</taxon>
        <taxon>Neopterygii</taxon>
        <taxon>Teleostei</taxon>
        <taxon>Neoteleostei</taxon>
        <taxon>Acanthomorphata</taxon>
        <taxon>Ovalentaria</taxon>
        <taxon>Cichlomorphae</taxon>
        <taxon>Cichliformes</taxon>
        <taxon>Cichlidae</taxon>
        <taxon>African cichlids</taxon>
        <taxon>Pseudocrenilabrinae</taxon>
        <taxon>Haplochromini</taxon>
        <taxon>Haplochromis</taxon>
    </lineage>
</organism>
<evidence type="ECO:0000256" key="1">
    <source>
        <dbReference type="ARBA" id="ARBA00004123"/>
    </source>
</evidence>
<evidence type="ECO:0000256" key="5">
    <source>
        <dbReference type="ARBA" id="ARBA00022833"/>
    </source>
</evidence>
<dbReference type="SMART" id="SM00225">
    <property type="entry name" value="BTB"/>
    <property type="match status" value="1"/>
</dbReference>
<evidence type="ECO:0000256" key="4">
    <source>
        <dbReference type="ARBA" id="ARBA00022771"/>
    </source>
</evidence>
<dbReference type="PANTHER" id="PTHR24394:SF43">
    <property type="entry name" value="ZINC FINGER AND BTB DOMAIN CONTAINING 39"/>
    <property type="match status" value="1"/>
</dbReference>
<dbReference type="PROSITE" id="PS50157">
    <property type="entry name" value="ZINC_FINGER_C2H2_2"/>
    <property type="match status" value="5"/>
</dbReference>
<feature type="domain" description="C2H2-type" evidence="13">
    <location>
        <begin position="846"/>
        <end position="873"/>
    </location>
</feature>
<evidence type="ECO:0000313" key="15">
    <source>
        <dbReference type="Proteomes" id="UP000264840"/>
    </source>
</evidence>
<dbReference type="PROSITE" id="PS00028">
    <property type="entry name" value="ZINC_FINGER_C2H2_1"/>
    <property type="match status" value="6"/>
</dbReference>
<keyword evidence="3" id="KW-0677">Repeat</keyword>
<dbReference type="SUPFAM" id="SSF57667">
    <property type="entry name" value="beta-beta-alpha zinc fingers"/>
    <property type="match status" value="4"/>
</dbReference>
<dbReference type="InterPro" id="IPR000210">
    <property type="entry name" value="BTB/POZ_dom"/>
</dbReference>
<evidence type="ECO:0000256" key="2">
    <source>
        <dbReference type="ARBA" id="ARBA00022723"/>
    </source>
</evidence>
<evidence type="ECO:0000256" key="11">
    <source>
        <dbReference type="SAM" id="MobiDB-lite"/>
    </source>
</evidence>
<feature type="domain" description="C2H2-type" evidence="13">
    <location>
        <begin position="818"/>
        <end position="845"/>
    </location>
</feature>
<reference evidence="14" key="1">
    <citation type="submission" date="2025-08" db="UniProtKB">
        <authorList>
            <consortium name="Ensembl"/>
        </authorList>
    </citation>
    <scope>IDENTIFICATION</scope>
</reference>
<keyword evidence="5" id="KW-0862">Zinc</keyword>
<feature type="domain" description="C2H2-type" evidence="13">
    <location>
        <begin position="615"/>
        <end position="642"/>
    </location>
</feature>
<feature type="region of interest" description="Disordered" evidence="11">
    <location>
        <begin position="252"/>
        <end position="273"/>
    </location>
</feature>
<feature type="compositionally biased region" description="Polar residues" evidence="11">
    <location>
        <begin position="312"/>
        <end position="338"/>
    </location>
</feature>
<name>A0A3Q2VA82_HAPBU</name>
<reference evidence="14" key="2">
    <citation type="submission" date="2025-09" db="UniProtKB">
        <authorList>
            <consortium name="Ensembl"/>
        </authorList>
    </citation>
    <scope>IDENTIFICATION</scope>
</reference>
<dbReference type="STRING" id="8153.ENSHBUP00000007685"/>
<dbReference type="Proteomes" id="UP000264840">
    <property type="component" value="Unplaced"/>
</dbReference>
<dbReference type="PROSITE" id="PS50097">
    <property type="entry name" value="BTB"/>
    <property type="match status" value="1"/>
</dbReference>
<keyword evidence="6" id="KW-0805">Transcription regulation</keyword>
<dbReference type="AlphaFoldDB" id="A0A3Q2VA82"/>
<evidence type="ECO:0000256" key="8">
    <source>
        <dbReference type="ARBA" id="ARBA00023163"/>
    </source>
</evidence>
<keyword evidence="9" id="KW-0539">Nucleus</keyword>